<keyword evidence="9" id="KW-0325">Glycoprotein</keyword>
<dbReference type="PANTHER" id="PTHR21072:SF13">
    <property type="entry name" value="GPI TRANSAMIDASE COMPONENT PIG-S"/>
    <property type="match status" value="1"/>
</dbReference>
<dbReference type="OrthoDB" id="4092725at2759"/>
<dbReference type="GO" id="GO:0016255">
    <property type="term" value="P:attachment of GPI anchor to protein"/>
    <property type="evidence" value="ECO:0007669"/>
    <property type="project" value="InterPro"/>
</dbReference>
<keyword evidence="5" id="KW-0812">Transmembrane</keyword>
<dbReference type="HOGENOM" id="CLU_642605_0_0_1"/>
<keyword evidence="11" id="KW-1185">Reference proteome</keyword>
<reference evidence="10" key="1">
    <citation type="submission" date="2013-12" db="EMBL/GenBank/DDBJ databases">
        <authorList>
            <person name="Genoscope - CEA"/>
        </authorList>
    </citation>
    <scope>NUCLEOTIDE SEQUENCE</scope>
    <source>
        <strain evidence="10">CBS 1993</strain>
    </source>
</reference>
<dbReference type="STRING" id="1382522.W6ML03"/>
<evidence type="ECO:0000313" key="11">
    <source>
        <dbReference type="Proteomes" id="UP000019384"/>
    </source>
</evidence>
<evidence type="ECO:0000256" key="5">
    <source>
        <dbReference type="ARBA" id="ARBA00022692"/>
    </source>
</evidence>
<gene>
    <name evidence="10" type="ORF">KUCA_T00001432001</name>
</gene>
<dbReference type="UniPathway" id="UPA00196"/>
<sequence length="427" mass="49713">MDKEETSRSRIRLFIYVVLGLLPLLLIPHGRASRLPLEAIEYYTNYPTDDISVRVPVYVYCEDLEMPDLAAAVQIQVDHQMNRTRDQRIWQWTLDIRDGKPEHFNEYYSLKVRIGAEDAIHVDNSLKYAELFVKMESIANNDVPFFVTQTLLFHIFHEEVEQQYLDHYTKTYDSNTGQFYIELDRDETVVEYGSDVKVLFTLFASEDLSGWELSYAISEYFEPLCLMISRLVNMTVESQVIYLDSLNYTLEAIKAQTSQLDADQTINLAIYPMPQRNIQQIVSGSNSSTFLIPQWGAIYLYPLEQVGSDKTIRWNHLEFPMEEFTSRLFQMLGLVKHPKSPQLRFEITQRLRILSNVLKMSQNLLSVEKLSKKGKLNEALVKNVFECLRFRNETVASLNSQDWDSALSLSNLALERSNRAFFDENLL</sequence>
<protein>
    <submittedName>
        <fullName evidence="10">Uncharacterized protein</fullName>
    </submittedName>
</protein>
<name>W6ML03_9ASCO</name>
<dbReference type="Pfam" id="PF10510">
    <property type="entry name" value="PIG-S"/>
    <property type="match status" value="1"/>
</dbReference>
<dbReference type="RefSeq" id="XP_022457474.1">
    <property type="nucleotide sequence ID" value="XM_022603610.1"/>
</dbReference>
<accession>W6ML03</accession>
<reference evidence="10" key="2">
    <citation type="submission" date="2014-02" db="EMBL/GenBank/DDBJ databases">
        <title>Complete DNA sequence of /Kuraishia capsulata/ illustrates novel genomic features among budding yeasts (/Saccharomycotina/).</title>
        <authorList>
            <person name="Morales L."/>
            <person name="Noel B."/>
            <person name="Porcel B."/>
            <person name="Marcet-Houben M."/>
            <person name="Hullo M-F."/>
            <person name="Sacerdot C."/>
            <person name="Tekaia F."/>
            <person name="Leh-Louis V."/>
            <person name="Despons L."/>
            <person name="Khanna V."/>
            <person name="Aury J-M."/>
            <person name="Barbe V."/>
            <person name="Couloux A."/>
            <person name="Labadie K."/>
            <person name="Pelletier E."/>
            <person name="Souciet J-L."/>
            <person name="Boekhout T."/>
            <person name="Gabaldon T."/>
            <person name="Wincker P."/>
            <person name="Dujon B."/>
        </authorList>
    </citation>
    <scope>NUCLEOTIDE SEQUENCE</scope>
    <source>
        <strain evidence="10">CBS 1993</strain>
    </source>
</reference>
<dbReference type="PANTHER" id="PTHR21072">
    <property type="entry name" value="GPI TRANSAMIDASE COMPONENT PIG-S"/>
    <property type="match status" value="1"/>
</dbReference>
<organism evidence="10 11">
    <name type="scientific">Kuraishia capsulata CBS 1993</name>
    <dbReference type="NCBI Taxonomy" id="1382522"/>
    <lineage>
        <taxon>Eukaryota</taxon>
        <taxon>Fungi</taxon>
        <taxon>Dikarya</taxon>
        <taxon>Ascomycota</taxon>
        <taxon>Saccharomycotina</taxon>
        <taxon>Pichiomycetes</taxon>
        <taxon>Pichiales</taxon>
        <taxon>Pichiaceae</taxon>
        <taxon>Kuraishia</taxon>
    </lineage>
</organism>
<dbReference type="Proteomes" id="UP000019384">
    <property type="component" value="Unassembled WGS sequence"/>
</dbReference>
<keyword evidence="8" id="KW-0472">Membrane</keyword>
<dbReference type="GO" id="GO:0042765">
    <property type="term" value="C:GPI-anchor transamidase complex"/>
    <property type="evidence" value="ECO:0007669"/>
    <property type="project" value="InterPro"/>
</dbReference>
<comment type="subcellular location">
    <subcellularLocation>
        <location evidence="1">Endoplasmic reticulum membrane</location>
        <topology evidence="1">Multi-pass membrane protein</topology>
    </subcellularLocation>
</comment>
<keyword evidence="4" id="KW-0337">GPI-anchor biosynthesis</keyword>
<dbReference type="GeneID" id="34518862"/>
<evidence type="ECO:0000256" key="8">
    <source>
        <dbReference type="ARBA" id="ARBA00023136"/>
    </source>
</evidence>
<evidence type="ECO:0000256" key="6">
    <source>
        <dbReference type="ARBA" id="ARBA00022824"/>
    </source>
</evidence>
<keyword evidence="6" id="KW-0256">Endoplasmic reticulum</keyword>
<evidence type="ECO:0000256" key="3">
    <source>
        <dbReference type="ARBA" id="ARBA00005316"/>
    </source>
</evidence>
<evidence type="ECO:0000256" key="4">
    <source>
        <dbReference type="ARBA" id="ARBA00022502"/>
    </source>
</evidence>
<comment type="similarity">
    <text evidence="3">Belongs to the PIGS family.</text>
</comment>
<evidence type="ECO:0000256" key="1">
    <source>
        <dbReference type="ARBA" id="ARBA00004477"/>
    </source>
</evidence>
<dbReference type="EMBL" id="HG793126">
    <property type="protein sequence ID" value="CDK25462.1"/>
    <property type="molecule type" value="Genomic_DNA"/>
</dbReference>
<dbReference type="GO" id="GO:0006506">
    <property type="term" value="P:GPI anchor biosynthetic process"/>
    <property type="evidence" value="ECO:0007669"/>
    <property type="project" value="UniProtKB-UniPathway"/>
</dbReference>
<comment type="pathway">
    <text evidence="2">Glycolipid biosynthesis; glycosylphosphatidylinositol-anchor biosynthesis.</text>
</comment>
<dbReference type="AlphaFoldDB" id="W6ML03"/>
<evidence type="ECO:0000256" key="9">
    <source>
        <dbReference type="ARBA" id="ARBA00023180"/>
    </source>
</evidence>
<evidence type="ECO:0000256" key="2">
    <source>
        <dbReference type="ARBA" id="ARBA00004687"/>
    </source>
</evidence>
<keyword evidence="7" id="KW-1133">Transmembrane helix</keyword>
<dbReference type="InterPro" id="IPR019540">
    <property type="entry name" value="PtdIno-glycan_biosynth_class_S"/>
</dbReference>
<evidence type="ECO:0000256" key="7">
    <source>
        <dbReference type="ARBA" id="ARBA00022989"/>
    </source>
</evidence>
<evidence type="ECO:0000313" key="10">
    <source>
        <dbReference type="EMBL" id="CDK25462.1"/>
    </source>
</evidence>
<proteinExistence type="inferred from homology"/>